<dbReference type="AlphaFoldDB" id="M2YIX7"/>
<evidence type="ECO:0000256" key="1">
    <source>
        <dbReference type="SAM" id="MobiDB-lite"/>
    </source>
</evidence>
<dbReference type="EMBL" id="KB446564">
    <property type="protein sequence ID" value="EME77700.1"/>
    <property type="molecule type" value="Genomic_DNA"/>
</dbReference>
<dbReference type="HOGENOM" id="CLU_281320_0_0_1"/>
<dbReference type="RefSeq" id="XP_007931489.1">
    <property type="nucleotide sequence ID" value="XM_007933298.1"/>
</dbReference>
<dbReference type="Proteomes" id="UP000016932">
    <property type="component" value="Unassembled WGS sequence"/>
</dbReference>
<dbReference type="OrthoDB" id="10689261at2759"/>
<feature type="region of interest" description="Disordered" evidence="1">
    <location>
        <begin position="147"/>
        <end position="173"/>
    </location>
</feature>
<name>M2YIX7_PSEFD</name>
<dbReference type="VEuPathDB" id="FungiDB:MYCFIDRAFT_209161"/>
<dbReference type="GeneID" id="19336751"/>
<keyword evidence="3" id="KW-1185">Reference proteome</keyword>
<feature type="region of interest" description="Disordered" evidence="1">
    <location>
        <begin position="329"/>
        <end position="356"/>
    </location>
</feature>
<protein>
    <submittedName>
        <fullName evidence="2">Uncharacterized protein</fullName>
    </submittedName>
</protein>
<evidence type="ECO:0000313" key="2">
    <source>
        <dbReference type="EMBL" id="EME77700.1"/>
    </source>
</evidence>
<organism evidence="2 3">
    <name type="scientific">Pseudocercospora fijiensis (strain CIRAD86)</name>
    <name type="common">Black leaf streak disease fungus</name>
    <name type="synonym">Mycosphaerella fijiensis</name>
    <dbReference type="NCBI Taxonomy" id="383855"/>
    <lineage>
        <taxon>Eukaryota</taxon>
        <taxon>Fungi</taxon>
        <taxon>Dikarya</taxon>
        <taxon>Ascomycota</taxon>
        <taxon>Pezizomycotina</taxon>
        <taxon>Dothideomycetes</taxon>
        <taxon>Dothideomycetidae</taxon>
        <taxon>Mycosphaerellales</taxon>
        <taxon>Mycosphaerellaceae</taxon>
        <taxon>Pseudocercospora</taxon>
    </lineage>
</organism>
<gene>
    <name evidence="2" type="ORF">MYCFIDRAFT_209161</name>
</gene>
<proteinExistence type="predicted"/>
<dbReference type="KEGG" id="pfj:MYCFIDRAFT_209161"/>
<accession>M2YIX7</accession>
<feature type="compositionally biased region" description="Low complexity" evidence="1">
    <location>
        <begin position="147"/>
        <end position="156"/>
    </location>
</feature>
<sequence>MYQADPRRLSRHDRGVFGRRTSIRGDGLWRWVTADGKGIAGQMEGEKEGSLLEGTGQRYVSQGLGAHDASGQACGSGSAPGLGGCIHGASLSKKSSLTFIWNQRLSSTAGRRNRAEDLLPGAEDKQDVWRAGSVAWCLSALHDARARPTASPTAPRMEGMTAATHTPKPPQSAVSMAWPQQVATSRTAFCTPEEYSNVQLPGGGCCLFGRHHTWRTEQSRMTHFCLRLRCRLIWYARAILVPPVWARRRPVCRWQSTAKTTYIHRIYDALIDRPGNAGSIQGARSCGMNKQASATPARSSLLISASNGWLCVSPAMHLSIPSQPLPAQRKSSFPSYHHHSISDKHATRPTPEPHYTPCATLRRYTTPDRAYLQEEREESRRWPCIYIDRMRCAVRMIPTAPHERHVRRGEVALISSAYCTVASTCHATGHPDAHSECLRPLSFDYISKRKLCTIVMRSVARACSDQVRSAKSSIADNMPLITRSGATSQHTTAFPSHHVPMILGGHDGPTATHATLSLPWFGFTCVARLLRSLQPLQPRAELSSQSWLHSLGSECEIHLSKITGDRFSAPAAKHLASLHPVTKNTHSRICETINPLNVGHFLNLTAQFELDADIVLHKTSTASAAVVHISRIPQWRDYTSIWHRDADVLPEDRATLHRSANRTIARLKIGRCPQQKPLTHNECTVWEIESGSEQQLQCRRIPVPGIHRSAISIIIRGHEKAAELTRTFKVGEKRAVKPGAQAYRAASMKISNCRAGSHPASSILFVAWAYGELQHRSVGFSTHFTPAEVPCRPHPQLRFRRYRSCAEEQWHLTVINMFSMNLDGNRKLPNSLIPEWTNTGKPSIPHCWNDCPSAPHFEVKSAAGSIKRGLYTLPDEALQELHIDVAHRIVAWQPNPCTKINDRMAGIVPTSEYCIAPSWRLPLWQLISRPWFLDVKFFVDETMLRFIIRCAHRREYSCEAGKPSLAVVVNRYPAFQVSLLRWSCQCLDMASNSPDIQASSRHGSILADVMSAWDRPQNNAPSLGCCQRKCRSNCFKLPAATSVARLMSQDRDSVVWMTGVVNSKQGTQPDLGTSHTNLPASLAFSGLLANSLDLVKSLQVSGKLCRLDQPQTSL</sequence>
<evidence type="ECO:0000313" key="3">
    <source>
        <dbReference type="Proteomes" id="UP000016932"/>
    </source>
</evidence>
<reference evidence="2 3" key="1">
    <citation type="journal article" date="2012" name="PLoS Pathog.">
        <title>Diverse lifestyles and strategies of plant pathogenesis encoded in the genomes of eighteen Dothideomycetes fungi.</title>
        <authorList>
            <person name="Ohm R.A."/>
            <person name="Feau N."/>
            <person name="Henrissat B."/>
            <person name="Schoch C.L."/>
            <person name="Horwitz B.A."/>
            <person name="Barry K.W."/>
            <person name="Condon B.J."/>
            <person name="Copeland A.C."/>
            <person name="Dhillon B."/>
            <person name="Glaser F."/>
            <person name="Hesse C.N."/>
            <person name="Kosti I."/>
            <person name="LaButti K."/>
            <person name="Lindquist E.A."/>
            <person name="Lucas S."/>
            <person name="Salamov A.A."/>
            <person name="Bradshaw R.E."/>
            <person name="Ciuffetti L."/>
            <person name="Hamelin R.C."/>
            <person name="Kema G.H.J."/>
            <person name="Lawrence C."/>
            <person name="Scott J.A."/>
            <person name="Spatafora J.W."/>
            <person name="Turgeon B.G."/>
            <person name="de Wit P.J.G.M."/>
            <person name="Zhong S."/>
            <person name="Goodwin S.B."/>
            <person name="Grigoriev I.V."/>
        </authorList>
    </citation>
    <scope>NUCLEOTIDE SEQUENCE [LARGE SCALE GENOMIC DNA]</scope>
    <source>
        <strain evidence="2 3">CIRAD86</strain>
    </source>
</reference>